<sequence length="984" mass="101523">MVAYAEDGSEQTAAVVSTEGEISTLGTEDSAEGQEDAKIADVASVTVDGQATGYETLANAVVAANRAEGEVVLDLLEDTTVDISTAANNYGALDITKSMTINGNGHKITATGTSASSVHVLNIMAKNVAVNDLVIDGDGLTQHGVQSYNTTGTKIKNVTSKNNKGYGLVVNSSEVTVDGLTTENNGWGGVNVDKRTGTAVDAKLTFNEGTIAEKNAVYVENAASDISGAVITGGTFHGAVHKVENAELTVKGGTIVLSEDINYDTMLTALPLASGNAFTVDLDGHTITIDNGSKGRRLFVSGDLTLKSSKEGGKVVSDKNAVVDILAGGSFTVGKNVSIESTASAGILLKANTKLTVDGATIKGLYYGIVGNGTEDNTQITINSGYIEGVEAEGSPDDAVAIYHPQLGDLTINGGTIVSASGVQYCGAGRVTITGGKIIAQADYTEFPSKTAAEGDGTAIDGAALSLISRGGGYQDNDDKIHVTITGGTLTSKNNSAISVYRLEKSGDKWITNDSTELTSYLGSLRIANGVFKGSEAKGALEIDGVAKDAVTVTGGTFSSDPSAYVASGYRVKTDGTNFYVSKKSSSSSSSDSSTGGSSSGSTGTTTETTENKDGSTTTTVTKPDGTKTETTENKDGSTVTVVTKPDGTKTETTENKDGSKVEVTETKDGTVTTTETDKEGNKTETVETKDGAVTTTVEQVDGTTSKVTVDADGVTKTEVSVSEEAAKENEVVALPIPSVRAEKDASDATAVEIEVKGDEATKVEIPVKNMTAGTVAVVVDESGRETVVKTSLVGENGIVLTVEGNMTVKIVDNSKEFNDVADSYWGSDAVQFAASRELFAGTGEKAFTPDGTMTRAMVWTVLARLDGMATGSGANWYEAGRTWAVANGISDGTNLDGAVSREQLASMLYRYAQMKGYNTSVQADLSGYTDASNVSGYAVTAMQWANAAGVVNGTSNVTLDAGKDSTRAQVATMLMNFCKNVVK</sequence>
<feature type="compositionally biased region" description="Low complexity" evidence="2">
    <location>
        <begin position="582"/>
        <end position="624"/>
    </location>
</feature>
<evidence type="ECO:0000256" key="2">
    <source>
        <dbReference type="SAM" id="MobiDB-lite"/>
    </source>
</evidence>
<feature type="compositionally biased region" description="Basic and acidic residues" evidence="2">
    <location>
        <begin position="676"/>
        <end position="685"/>
    </location>
</feature>
<dbReference type="Proteomes" id="UP000729290">
    <property type="component" value="Unassembled WGS sequence"/>
</dbReference>
<name>A0ABS2GCR4_9FIRM</name>
<reference evidence="4 5" key="1">
    <citation type="journal article" date="2021" name="Sci. Rep.">
        <title>The distribution of antibiotic resistance genes in chicken gut microbiota commensals.</title>
        <authorList>
            <person name="Juricova H."/>
            <person name="Matiasovicova J."/>
            <person name="Kubasova T."/>
            <person name="Cejkova D."/>
            <person name="Rychlik I."/>
        </authorList>
    </citation>
    <scope>NUCLEOTIDE SEQUENCE [LARGE SCALE GENOMIC DNA]</scope>
    <source>
        <strain evidence="4 5">An431b</strain>
    </source>
</reference>
<feature type="compositionally biased region" description="Basic and acidic residues" evidence="2">
    <location>
        <begin position="647"/>
        <end position="669"/>
    </location>
</feature>
<dbReference type="Gene3D" id="2.160.20.10">
    <property type="entry name" value="Single-stranded right-handed beta-helix, Pectin lyase-like"/>
    <property type="match status" value="1"/>
</dbReference>
<evidence type="ECO:0000313" key="4">
    <source>
        <dbReference type="EMBL" id="MBM6878500.1"/>
    </source>
</evidence>
<keyword evidence="1" id="KW-0677">Repeat</keyword>
<feature type="domain" description="SLH" evidence="3">
    <location>
        <begin position="926"/>
        <end position="984"/>
    </location>
</feature>
<feature type="compositionally biased region" description="Polar residues" evidence="2">
    <location>
        <begin position="10"/>
        <end position="27"/>
    </location>
</feature>
<dbReference type="Gene3D" id="3.90.930.1">
    <property type="match status" value="1"/>
</dbReference>
<dbReference type="PROSITE" id="PS51272">
    <property type="entry name" value="SLH"/>
    <property type="match status" value="2"/>
</dbReference>
<dbReference type="InterPro" id="IPR006626">
    <property type="entry name" value="PbH1"/>
</dbReference>
<dbReference type="Pfam" id="PF00395">
    <property type="entry name" value="SLH"/>
    <property type="match status" value="2"/>
</dbReference>
<comment type="caution">
    <text evidence="4">The sequence shown here is derived from an EMBL/GenBank/DDBJ whole genome shotgun (WGS) entry which is preliminary data.</text>
</comment>
<dbReference type="SUPFAM" id="SSF51126">
    <property type="entry name" value="Pectin lyase-like"/>
    <property type="match status" value="1"/>
</dbReference>
<dbReference type="EMBL" id="JACSNV010000015">
    <property type="protein sequence ID" value="MBM6878500.1"/>
    <property type="molecule type" value="Genomic_DNA"/>
</dbReference>
<dbReference type="InterPro" id="IPR012334">
    <property type="entry name" value="Pectin_lyas_fold"/>
</dbReference>
<accession>A0ABS2GCR4</accession>
<feature type="domain" description="SLH" evidence="3">
    <location>
        <begin position="814"/>
        <end position="877"/>
    </location>
</feature>
<feature type="region of interest" description="Disordered" evidence="2">
    <location>
        <begin position="1"/>
        <end position="35"/>
    </location>
</feature>
<feature type="region of interest" description="Disordered" evidence="2">
    <location>
        <begin position="581"/>
        <end position="685"/>
    </location>
</feature>
<evidence type="ECO:0000256" key="1">
    <source>
        <dbReference type="ARBA" id="ARBA00022737"/>
    </source>
</evidence>
<dbReference type="SMART" id="SM00710">
    <property type="entry name" value="PbH1"/>
    <property type="match status" value="6"/>
</dbReference>
<evidence type="ECO:0000259" key="3">
    <source>
        <dbReference type="PROSITE" id="PS51272"/>
    </source>
</evidence>
<protein>
    <submittedName>
        <fullName evidence="4">S-layer homology domain-containing protein</fullName>
    </submittedName>
</protein>
<evidence type="ECO:0000313" key="5">
    <source>
        <dbReference type="Proteomes" id="UP000729290"/>
    </source>
</evidence>
<dbReference type="InterPro" id="IPR011050">
    <property type="entry name" value="Pectin_lyase_fold/virulence"/>
</dbReference>
<dbReference type="InterPro" id="IPR001119">
    <property type="entry name" value="SLH_dom"/>
</dbReference>
<keyword evidence="5" id="KW-1185">Reference proteome</keyword>
<feature type="compositionally biased region" description="Basic and acidic residues" evidence="2">
    <location>
        <begin position="625"/>
        <end position="636"/>
    </location>
</feature>
<proteinExistence type="predicted"/>
<organism evidence="4 5">
    <name type="scientific">Anaerotignum lactatifermentans</name>
    <dbReference type="NCBI Taxonomy" id="160404"/>
    <lineage>
        <taxon>Bacteria</taxon>
        <taxon>Bacillati</taxon>
        <taxon>Bacillota</taxon>
        <taxon>Clostridia</taxon>
        <taxon>Lachnospirales</taxon>
        <taxon>Anaerotignaceae</taxon>
        <taxon>Anaerotignum</taxon>
    </lineage>
</organism>
<gene>
    <name evidence="4" type="ORF">H9X83_10095</name>
</gene>